<protein>
    <submittedName>
        <fullName evidence="1">Uncharacterized protein</fullName>
    </submittedName>
</protein>
<name>A0A7V8V2E9_9BACT</name>
<organism evidence="1 2">
    <name type="scientific">Bremerella alba</name>
    <dbReference type="NCBI Taxonomy" id="980252"/>
    <lineage>
        <taxon>Bacteria</taxon>
        <taxon>Pseudomonadati</taxon>
        <taxon>Planctomycetota</taxon>
        <taxon>Planctomycetia</taxon>
        <taxon>Pirellulales</taxon>
        <taxon>Pirellulaceae</taxon>
        <taxon>Bremerella</taxon>
    </lineage>
</organism>
<keyword evidence="2" id="KW-1185">Reference proteome</keyword>
<dbReference type="AlphaFoldDB" id="A0A7V8V2E9"/>
<accession>A0A7V8V2E9</accession>
<comment type="caution">
    <text evidence="1">The sequence shown here is derived from an EMBL/GenBank/DDBJ whole genome shotgun (WGS) entry which is preliminary data.</text>
</comment>
<evidence type="ECO:0000313" key="1">
    <source>
        <dbReference type="EMBL" id="MBA2113546.1"/>
    </source>
</evidence>
<proteinExistence type="predicted"/>
<evidence type="ECO:0000313" key="2">
    <source>
        <dbReference type="Proteomes" id="UP000551616"/>
    </source>
</evidence>
<dbReference type="Proteomes" id="UP000551616">
    <property type="component" value="Unassembled WGS sequence"/>
</dbReference>
<reference evidence="1 2" key="1">
    <citation type="submission" date="2020-05" db="EMBL/GenBank/DDBJ databases">
        <title>Bremerella alba sp. nov., a novel planctomycete isolated from the surface of the macroalga Fucus spiralis.</title>
        <authorList>
            <person name="Godinho O."/>
            <person name="Botelho R."/>
            <person name="Albuquerque L."/>
            <person name="Wiegand S."/>
            <person name="Da Costa M.S."/>
            <person name="Lobo-Da-Cunha A."/>
            <person name="Jogler C."/>
            <person name="Lage O.M."/>
        </authorList>
    </citation>
    <scope>NUCLEOTIDE SEQUENCE [LARGE SCALE GENOMIC DNA]</scope>
    <source>
        <strain evidence="1 2">FF15</strain>
    </source>
</reference>
<dbReference type="EMBL" id="JABRWO010000002">
    <property type="protein sequence ID" value="MBA2113546.1"/>
    <property type="molecule type" value="Genomic_DNA"/>
</dbReference>
<sequence length="36" mass="4152">MPSGNITEFVQPIYANGDEMILRSRPIYLRSRILSL</sequence>
<gene>
    <name evidence="1" type="ORF">HOV93_06950</name>
</gene>